<sequence>MNGTGLSTLQPPAYRNGMGGTREGQIEVVHYACPHYPVAAMLRMLDPPVQLPNGDDDDV</sequence>
<name>A0ABR4YWQ0_9MYCO</name>
<comment type="caution">
    <text evidence="1">The sequence shown here is derived from an EMBL/GenBank/DDBJ whole genome shotgun (WGS) entry which is preliminary data.</text>
</comment>
<dbReference type="EMBL" id="JTLZ01000005">
    <property type="protein sequence ID" value="KHO26573.1"/>
    <property type="molecule type" value="Genomic_DNA"/>
</dbReference>
<keyword evidence="2" id="KW-1185">Reference proteome</keyword>
<evidence type="ECO:0000313" key="2">
    <source>
        <dbReference type="Proteomes" id="UP000031004"/>
    </source>
</evidence>
<evidence type="ECO:0000313" key="1">
    <source>
        <dbReference type="EMBL" id="KHO26573.1"/>
    </source>
</evidence>
<dbReference type="Proteomes" id="UP000031004">
    <property type="component" value="Unassembled WGS sequence"/>
</dbReference>
<accession>A0ABR4YWQ0</accession>
<gene>
    <name evidence="1" type="ORF">QQ44_13025</name>
</gene>
<proteinExistence type="predicted"/>
<organism evidence="1 2">
    <name type="scientific">Mycolicibacterium setense</name>
    <dbReference type="NCBI Taxonomy" id="431269"/>
    <lineage>
        <taxon>Bacteria</taxon>
        <taxon>Bacillati</taxon>
        <taxon>Actinomycetota</taxon>
        <taxon>Actinomycetes</taxon>
        <taxon>Mycobacteriales</taxon>
        <taxon>Mycobacteriaceae</taxon>
        <taxon>Mycolicibacterium</taxon>
    </lineage>
</organism>
<reference evidence="1 2" key="1">
    <citation type="submission" date="2014-11" db="EMBL/GenBank/DDBJ databases">
        <title>Mycobacterium setense Manresensis Genome.</title>
        <authorList>
            <person name="Rech G."/>
            <person name="Sumoy L."/>
        </authorList>
    </citation>
    <scope>NUCLEOTIDE SEQUENCE [LARGE SCALE GENOMIC DNA]</scope>
    <source>
        <strain evidence="1 2">Manresensis</strain>
    </source>
</reference>
<protein>
    <submittedName>
        <fullName evidence="1">Uncharacterized protein</fullName>
    </submittedName>
</protein>